<dbReference type="PROSITE" id="PS00092">
    <property type="entry name" value="N6_MTASE"/>
    <property type="match status" value="1"/>
</dbReference>
<dbReference type="NCBIfam" id="TIGR03534">
    <property type="entry name" value="RF_mod_PrmC"/>
    <property type="match status" value="1"/>
</dbReference>
<dbReference type="Proteomes" id="UP000229757">
    <property type="component" value="Chromosome"/>
</dbReference>
<dbReference type="HAMAP" id="MF_02126">
    <property type="entry name" value="RF_methyltr_PrmC"/>
    <property type="match status" value="1"/>
</dbReference>
<gene>
    <name evidence="5 8" type="primary">prmC</name>
    <name evidence="8" type="ORF">REIFOR_01377</name>
</gene>
<evidence type="ECO:0000256" key="4">
    <source>
        <dbReference type="ARBA" id="ARBA00048391"/>
    </source>
</evidence>
<keyword evidence="3 5" id="KW-0949">S-adenosyl-L-methionine</keyword>
<proteinExistence type="inferred from homology"/>
<dbReference type="GO" id="GO:0032259">
    <property type="term" value="P:methylation"/>
    <property type="evidence" value="ECO:0007669"/>
    <property type="project" value="UniProtKB-KW"/>
</dbReference>
<feature type="binding site" evidence="5">
    <location>
        <position position="138"/>
    </location>
    <ligand>
        <name>S-adenosyl-L-methionine</name>
        <dbReference type="ChEBI" id="CHEBI:59789"/>
    </ligand>
</feature>
<comment type="catalytic activity">
    <reaction evidence="4 5">
        <text>L-glutaminyl-[peptide chain release factor] + S-adenosyl-L-methionine = N(5)-methyl-L-glutaminyl-[peptide chain release factor] + S-adenosyl-L-homocysteine + H(+)</text>
        <dbReference type="Rhea" id="RHEA:42896"/>
        <dbReference type="Rhea" id="RHEA-COMP:10271"/>
        <dbReference type="Rhea" id="RHEA-COMP:10272"/>
        <dbReference type="ChEBI" id="CHEBI:15378"/>
        <dbReference type="ChEBI" id="CHEBI:30011"/>
        <dbReference type="ChEBI" id="CHEBI:57856"/>
        <dbReference type="ChEBI" id="CHEBI:59789"/>
        <dbReference type="ChEBI" id="CHEBI:61891"/>
        <dbReference type="EC" id="2.1.1.297"/>
    </reaction>
</comment>
<dbReference type="InterPro" id="IPR007848">
    <property type="entry name" value="Small_mtfrase_dom"/>
</dbReference>
<dbReference type="EC" id="2.1.1.297" evidence="5"/>
<dbReference type="InterPro" id="IPR004556">
    <property type="entry name" value="HemK-like"/>
</dbReference>
<evidence type="ECO:0000313" key="9">
    <source>
        <dbReference type="Proteomes" id="UP000229757"/>
    </source>
</evidence>
<accession>A0A2K8KP05</accession>
<evidence type="ECO:0000256" key="3">
    <source>
        <dbReference type="ARBA" id="ARBA00022691"/>
    </source>
</evidence>
<dbReference type="NCBIfam" id="TIGR00536">
    <property type="entry name" value="hemK_fam"/>
    <property type="match status" value="1"/>
</dbReference>
<evidence type="ECO:0000259" key="6">
    <source>
        <dbReference type="Pfam" id="PF05175"/>
    </source>
</evidence>
<organism evidence="8 9">
    <name type="scientific">Reinekea forsetii</name>
    <dbReference type="NCBI Taxonomy" id="1336806"/>
    <lineage>
        <taxon>Bacteria</taxon>
        <taxon>Pseudomonadati</taxon>
        <taxon>Pseudomonadota</taxon>
        <taxon>Gammaproteobacteria</taxon>
        <taxon>Oceanospirillales</taxon>
        <taxon>Saccharospirillaceae</taxon>
        <taxon>Reinekea</taxon>
    </lineage>
</organism>
<evidence type="ECO:0000313" key="8">
    <source>
        <dbReference type="EMBL" id="ATX76523.1"/>
    </source>
</evidence>
<comment type="function">
    <text evidence="5">Methylates the class 1 translation termination release factors RF1/PrfA and RF2/PrfB on the glutamine residue of the universally conserved GGQ motif.</text>
</comment>
<evidence type="ECO:0000256" key="5">
    <source>
        <dbReference type="HAMAP-Rule" id="MF_02126"/>
    </source>
</evidence>
<dbReference type="InterPro" id="IPR019874">
    <property type="entry name" value="RF_methyltr_PrmC"/>
</dbReference>
<dbReference type="InterPro" id="IPR029063">
    <property type="entry name" value="SAM-dependent_MTases_sf"/>
</dbReference>
<evidence type="ECO:0000256" key="2">
    <source>
        <dbReference type="ARBA" id="ARBA00022679"/>
    </source>
</evidence>
<evidence type="ECO:0000256" key="1">
    <source>
        <dbReference type="ARBA" id="ARBA00022603"/>
    </source>
</evidence>
<dbReference type="PANTHER" id="PTHR18895:SF74">
    <property type="entry name" value="MTRF1L RELEASE FACTOR GLUTAMINE METHYLTRANSFERASE"/>
    <property type="match status" value="1"/>
</dbReference>
<protein>
    <recommendedName>
        <fullName evidence="5">Release factor glutamine methyltransferase</fullName>
        <shortName evidence="5">RF MTase</shortName>
        <ecNumber evidence="5">2.1.1.297</ecNumber>
    </recommendedName>
    <alternativeName>
        <fullName evidence="5">N5-glutamine methyltransferase PrmC</fullName>
    </alternativeName>
    <alternativeName>
        <fullName evidence="5">Protein-(glutamine-N5) MTase PrmC</fullName>
    </alternativeName>
    <alternativeName>
        <fullName evidence="5">Protein-glutamine N-methyltransferase PrmC</fullName>
    </alternativeName>
</protein>
<feature type="binding site" evidence="5">
    <location>
        <position position="180"/>
    </location>
    <ligand>
        <name>S-adenosyl-L-methionine</name>
        <dbReference type="ChEBI" id="CHEBI:59789"/>
    </ligand>
</feature>
<dbReference type="Pfam" id="PF17827">
    <property type="entry name" value="PrmC_N"/>
    <property type="match status" value="1"/>
</dbReference>
<dbReference type="Gene3D" id="1.10.8.10">
    <property type="entry name" value="DNA helicase RuvA subunit, C-terminal domain"/>
    <property type="match status" value="1"/>
</dbReference>
<keyword evidence="2 5" id="KW-0808">Transferase</keyword>
<sequence>MTLSVADALIQGQSLGLDSVDVQVLLATALQKPRTFLLAFPERLLTEHQAIRYQGWLARRVTGEPVAYLVGEREFWSLALKTNASTLIPRPDTEILVETVLAHFGPAPRVCLDLGTGTGAIALALKSERAAWHVAGLDRQAAAVQLAQENALALALAVEFRVGDWCDDVAPGSVDLLVSNPPYIDANDPHLQLGDVRFEPSSALIADRGGLAAFDKIIAQARICLSAGGGLFFEHGWQQASAVRALLSDAGFSRIETVTDYGGNARVTLGYLQP</sequence>
<dbReference type="KEGG" id="rfo:REIFOR_01377"/>
<dbReference type="InterPro" id="IPR050320">
    <property type="entry name" value="N5-glutamine_MTase"/>
</dbReference>
<dbReference type="CDD" id="cd02440">
    <property type="entry name" value="AdoMet_MTases"/>
    <property type="match status" value="1"/>
</dbReference>
<dbReference type="PANTHER" id="PTHR18895">
    <property type="entry name" value="HEMK METHYLTRANSFERASE"/>
    <property type="match status" value="1"/>
</dbReference>
<dbReference type="InterPro" id="IPR040758">
    <property type="entry name" value="PrmC_N"/>
</dbReference>
<dbReference type="FunFam" id="3.40.50.150:FF:000053">
    <property type="entry name" value="Release factor glutamine methyltransferase"/>
    <property type="match status" value="1"/>
</dbReference>
<feature type="domain" description="Methyltransferase small" evidence="6">
    <location>
        <begin position="93"/>
        <end position="209"/>
    </location>
</feature>
<evidence type="ECO:0000259" key="7">
    <source>
        <dbReference type="Pfam" id="PF17827"/>
    </source>
</evidence>
<feature type="domain" description="Release factor glutamine methyltransferase N-terminal" evidence="7">
    <location>
        <begin position="15"/>
        <end position="71"/>
    </location>
</feature>
<dbReference type="GO" id="GO:0102559">
    <property type="term" value="F:peptide chain release factor N(5)-glutamine methyltransferase activity"/>
    <property type="evidence" value="ECO:0007669"/>
    <property type="project" value="UniProtKB-EC"/>
</dbReference>
<dbReference type="AlphaFoldDB" id="A0A2K8KP05"/>
<keyword evidence="9" id="KW-1185">Reference proteome</keyword>
<reference evidence="8 9" key="1">
    <citation type="journal article" date="2017" name="Environ. Microbiol.">
        <title>Genomic and physiological analyses of 'Reinekea forsetii' reveal a versatile opportunistic lifestyle during spring algae blooms.</title>
        <authorList>
            <person name="Avci B."/>
            <person name="Hahnke R.L."/>
            <person name="Chafee M."/>
            <person name="Fischer T."/>
            <person name="Gruber-Vodicka H."/>
            <person name="Tegetmeyer H.E."/>
            <person name="Harder J."/>
            <person name="Fuchs B.M."/>
            <person name="Amann R.I."/>
            <person name="Teeling H."/>
        </authorList>
    </citation>
    <scope>NUCLEOTIDE SEQUENCE [LARGE SCALE GENOMIC DNA]</scope>
    <source>
        <strain evidence="8 9">Hel1_31_D35</strain>
    </source>
</reference>
<dbReference type="Pfam" id="PF05175">
    <property type="entry name" value="MTS"/>
    <property type="match status" value="1"/>
</dbReference>
<dbReference type="Gene3D" id="3.40.50.150">
    <property type="entry name" value="Vaccinia Virus protein VP39"/>
    <property type="match status" value="1"/>
</dbReference>
<dbReference type="EMBL" id="CP011797">
    <property type="protein sequence ID" value="ATX76523.1"/>
    <property type="molecule type" value="Genomic_DNA"/>
</dbReference>
<name>A0A2K8KP05_9GAMM</name>
<comment type="similarity">
    <text evidence="5">Belongs to the protein N5-glutamine methyltransferase family. PrmC subfamily.</text>
</comment>
<dbReference type="InterPro" id="IPR002052">
    <property type="entry name" value="DNA_methylase_N6_adenine_CS"/>
</dbReference>
<keyword evidence="1 5" id="KW-0489">Methyltransferase</keyword>
<feature type="binding site" evidence="5">
    <location>
        <begin position="180"/>
        <end position="183"/>
    </location>
    <ligand>
        <name>substrate</name>
    </ligand>
</feature>
<dbReference type="SUPFAM" id="SSF53335">
    <property type="entry name" value="S-adenosyl-L-methionine-dependent methyltransferases"/>
    <property type="match status" value="1"/>
</dbReference>
<dbReference type="GO" id="GO:0003676">
    <property type="term" value="F:nucleic acid binding"/>
    <property type="evidence" value="ECO:0007669"/>
    <property type="project" value="InterPro"/>
</dbReference>
<dbReference type="RefSeq" id="WP_100256861.1">
    <property type="nucleotide sequence ID" value="NZ_CP011797.1"/>
</dbReference>
<feature type="binding site" evidence="5">
    <location>
        <begin position="115"/>
        <end position="119"/>
    </location>
    <ligand>
        <name>S-adenosyl-L-methionine</name>
        <dbReference type="ChEBI" id="CHEBI:59789"/>
    </ligand>
</feature>
<dbReference type="OrthoDB" id="9800643at2"/>
<feature type="binding site" evidence="5">
    <location>
        <position position="165"/>
    </location>
    <ligand>
        <name>S-adenosyl-L-methionine</name>
        <dbReference type="ChEBI" id="CHEBI:59789"/>
    </ligand>
</feature>